<proteinExistence type="predicted"/>
<dbReference type="Pfam" id="PF26512">
    <property type="entry name" value="SOI"/>
    <property type="match status" value="1"/>
</dbReference>
<evidence type="ECO:0000313" key="3">
    <source>
        <dbReference type="Proteomes" id="UP000468901"/>
    </source>
</evidence>
<evidence type="ECO:0000256" key="1">
    <source>
        <dbReference type="SAM" id="Phobius"/>
    </source>
</evidence>
<organism evidence="2 3">
    <name type="scientific">Parvibaculum sedimenti</name>
    <dbReference type="NCBI Taxonomy" id="2608632"/>
    <lineage>
        <taxon>Bacteria</taxon>
        <taxon>Pseudomonadati</taxon>
        <taxon>Pseudomonadota</taxon>
        <taxon>Alphaproteobacteria</taxon>
        <taxon>Hyphomicrobiales</taxon>
        <taxon>Parvibaculaceae</taxon>
        <taxon>Parvibaculum</taxon>
    </lineage>
</organism>
<name>A0A6N6VIW7_9HYPH</name>
<dbReference type="Proteomes" id="UP000468901">
    <property type="component" value="Unassembled WGS sequence"/>
</dbReference>
<sequence length="150" mass="15208">MEKKLQGLLIANGALVLLAGFVAGFPYGSTVVASLAAGVAASDFTEPLRAWHMAHLEGVLNGILMFAAAAAASALTLSATSQRVILWGLIVSGWTNIVASTISALTGGRGTAITGLDWNTLDFLLFMAGILGAVAAVIALALGGLKAWRG</sequence>
<dbReference type="RefSeq" id="WP_152215188.1">
    <property type="nucleotide sequence ID" value="NZ_JBAQYD010000358.1"/>
</dbReference>
<keyword evidence="3" id="KW-1185">Reference proteome</keyword>
<protein>
    <submittedName>
        <fullName evidence="2">Uncharacterized protein</fullName>
    </submittedName>
</protein>
<feature type="transmembrane region" description="Helical" evidence="1">
    <location>
        <begin position="60"/>
        <end position="77"/>
    </location>
</feature>
<gene>
    <name evidence="2" type="ORF">F2P47_05580</name>
</gene>
<comment type="caution">
    <text evidence="2">The sequence shown here is derived from an EMBL/GenBank/DDBJ whole genome shotgun (WGS) entry which is preliminary data.</text>
</comment>
<evidence type="ECO:0000313" key="2">
    <source>
        <dbReference type="EMBL" id="KAB7741216.1"/>
    </source>
</evidence>
<reference evidence="2 3" key="1">
    <citation type="submission" date="2019-09" db="EMBL/GenBank/DDBJ databases">
        <title>Parvibaculum sedimenti sp. nov., isolated from sediment.</title>
        <authorList>
            <person name="Wang Y."/>
        </authorList>
    </citation>
    <scope>NUCLEOTIDE SEQUENCE [LARGE SCALE GENOMIC DNA]</scope>
    <source>
        <strain evidence="2 3">HXT-9</strain>
    </source>
</reference>
<accession>A0A6N6VIW7</accession>
<keyword evidence="1" id="KW-1133">Transmembrane helix</keyword>
<keyword evidence="1" id="KW-0812">Transmembrane</keyword>
<feature type="transmembrane region" description="Helical" evidence="1">
    <location>
        <begin position="123"/>
        <end position="145"/>
    </location>
</feature>
<keyword evidence="1" id="KW-0472">Membrane</keyword>
<feature type="transmembrane region" description="Helical" evidence="1">
    <location>
        <begin position="84"/>
        <end position="103"/>
    </location>
</feature>
<dbReference type="EMBL" id="WESC01000004">
    <property type="protein sequence ID" value="KAB7741216.1"/>
    <property type="molecule type" value="Genomic_DNA"/>
</dbReference>
<dbReference type="AlphaFoldDB" id="A0A6N6VIW7"/>
<dbReference type="InterPro" id="IPR058965">
    <property type="entry name" value="SOI/HabA-like"/>
</dbReference>